<evidence type="ECO:0000313" key="3">
    <source>
        <dbReference type="EMBL" id="JAW07265.1"/>
    </source>
</evidence>
<organism evidence="3">
    <name type="scientific">Castor canadensis</name>
    <name type="common">American beaver</name>
    <dbReference type="NCBI Taxonomy" id="51338"/>
    <lineage>
        <taxon>Eukaryota</taxon>
        <taxon>Metazoa</taxon>
        <taxon>Chordata</taxon>
        <taxon>Craniata</taxon>
        <taxon>Vertebrata</taxon>
        <taxon>Euteleostomi</taxon>
        <taxon>Mammalia</taxon>
        <taxon>Eutheria</taxon>
        <taxon>Euarchontoglires</taxon>
        <taxon>Glires</taxon>
        <taxon>Rodentia</taxon>
        <taxon>Castorimorpha</taxon>
        <taxon>Castoridae</taxon>
        <taxon>Castor</taxon>
    </lineage>
</organism>
<feature type="compositionally biased region" description="Basic and acidic residues" evidence="1">
    <location>
        <begin position="61"/>
        <end position="71"/>
    </location>
</feature>
<feature type="region of interest" description="Disordered" evidence="1">
    <location>
        <begin position="60"/>
        <end position="83"/>
    </location>
</feature>
<sequence length="644" mass="69858">MASTRKLRHPTCDISDFSDLSLQDSKMDIFRDLGIHASLAHVAPSHSRFLKRSQMMGETRVISKEDADSRRGPRASTASNLRASAALTRLAHMETKILGRKRVPATWSDSESDPKTPSEGRHKTGNQTVPKRSTSLSAQQTDTTFQKQVQDTSPTVQSRGPSEKGSRFLKKRVPPTPNMSPDAHEKERTVPVPRPNEPTRKMHLPGSDEEEVKGMLGSLMESPREKETCPNQGLPKTTVSKKELGKPLLNQLQTQPGVLSLPRAEYSSSQPSPPSRPPTSRSPLGTLRSLRSRPRSAQTPVSGDPASRTSSLSISGAFSKSASSKLVSSPRRSEAGPWGELVSEDTNDSLNDFRVNILSLDDLSPVTSKKSELDQKEDTGRERLSGKAESPGGLEAPRREQPRGSAFQGGAASVASDDSDVSECLGASSACPAQEGSVSSSRPLSETPMATTMSVAYSEDFECPASATTSDPMAPSTEAPDRTLDALSEFSSSLTTDLSKSPRKRWRRDVTRVLVKEMAVQTLEPAFAYRWARAAGVAAIGPGLGGAYVDPVPIASHVVSADAVEALTAYSPAALALHDMLKQQLSLTQQFIEASRHLHVSLLQSLDGDSFHYHTLEETKEYIRCHRPRPLTLEDALQKVKEEL</sequence>
<dbReference type="Pfam" id="PF15391">
    <property type="entry name" value="DUF4614"/>
    <property type="match status" value="1"/>
</dbReference>
<reference evidence="3" key="1">
    <citation type="journal article" date="2017" name="G3 (Bethesda)">
        <title>De Novo Genome and Transcriptome Assembly of the Canadian Beaver (Castor canadensis).</title>
        <authorList>
            <person name="Lok S."/>
            <person name="Paton T.A."/>
            <person name="Wang Z."/>
            <person name="Kaur G."/>
            <person name="Walker S."/>
            <person name="Yuen R.K."/>
            <person name="Sung W.W."/>
            <person name="Whitney J."/>
            <person name="Buchanan J.A."/>
            <person name="Trost B."/>
            <person name="Singh N."/>
            <person name="Apresto B."/>
            <person name="Chen N."/>
            <person name="Coole M."/>
            <person name="Dawson T.J."/>
            <person name="Ho K.Y."/>
            <person name="Hu Z."/>
            <person name="Pullenayegum S."/>
            <person name="Samler K."/>
            <person name="Shipstone A."/>
            <person name="Tsoi F."/>
            <person name="Wang T."/>
            <person name="Pereira S.L."/>
            <person name="Rostami P."/>
            <person name="Ryan C.A."/>
            <person name="Tong A.H."/>
            <person name="Ng K."/>
            <person name="Sundaravadanam Y."/>
            <person name="Simpson J.T."/>
            <person name="Lim B.K."/>
            <person name="Engstrom M.D."/>
            <person name="Dutton C.J."/>
            <person name="Kerr K.C."/>
            <person name="Franke M."/>
            <person name="Rapley W."/>
            <person name="Wintle R.F."/>
            <person name="Scherer S.W."/>
        </authorList>
    </citation>
    <scope>NUCLEOTIDE SEQUENCE</scope>
    <source>
        <strain evidence="3">ROM106880</strain>
        <tissue evidence="3">Muscle</tissue>
    </source>
</reference>
<proteinExistence type="predicted"/>
<name>A0A250YN99_CASCN</name>
<feature type="compositionally biased region" description="Polar residues" evidence="1">
    <location>
        <begin position="229"/>
        <end position="238"/>
    </location>
</feature>
<feature type="region of interest" description="Disordered" evidence="1">
    <location>
        <begin position="101"/>
        <end position="346"/>
    </location>
</feature>
<dbReference type="InterPro" id="IPR040120">
    <property type="entry name" value="C19orf44-like"/>
</dbReference>
<feature type="compositionally biased region" description="Basic and acidic residues" evidence="1">
    <location>
        <begin position="112"/>
        <end position="122"/>
    </location>
</feature>
<feature type="compositionally biased region" description="Polar residues" evidence="1">
    <location>
        <begin position="436"/>
        <end position="447"/>
    </location>
</feature>
<accession>A0A250YN99</accession>
<feature type="compositionally biased region" description="Low complexity" evidence="1">
    <location>
        <begin position="310"/>
        <end position="330"/>
    </location>
</feature>
<feature type="compositionally biased region" description="Polar residues" evidence="1">
    <location>
        <begin position="125"/>
        <end position="160"/>
    </location>
</feature>
<feature type="region of interest" description="Disordered" evidence="1">
    <location>
        <begin position="366"/>
        <end position="447"/>
    </location>
</feature>
<feature type="compositionally biased region" description="Basic and acidic residues" evidence="1">
    <location>
        <begin position="369"/>
        <end position="386"/>
    </location>
</feature>
<dbReference type="AlphaFoldDB" id="A0A250YN99"/>
<dbReference type="PANTHER" id="PTHR22409">
    <property type="entry name" value="CHROMOSOME 19 OPEN READING FRAME 44"/>
    <property type="match status" value="1"/>
</dbReference>
<evidence type="ECO:0000256" key="1">
    <source>
        <dbReference type="SAM" id="MobiDB-lite"/>
    </source>
</evidence>
<feature type="domain" description="DUF4614" evidence="2">
    <location>
        <begin position="456"/>
        <end position="628"/>
    </location>
</feature>
<dbReference type="InterPro" id="IPR027884">
    <property type="entry name" value="DUF4614"/>
</dbReference>
<dbReference type="EMBL" id="GFFV01004904">
    <property type="protein sequence ID" value="JAW07265.1"/>
    <property type="molecule type" value="Transcribed_RNA"/>
</dbReference>
<protein>
    <submittedName>
        <fullName evidence="3">Uncharacterized protein C19orf44</fullName>
    </submittedName>
</protein>
<evidence type="ECO:0000259" key="2">
    <source>
        <dbReference type="Pfam" id="PF15391"/>
    </source>
</evidence>
<dbReference type="PANTHER" id="PTHR22409:SF2">
    <property type="entry name" value="CHROMOSOME 19 OPEN READING FRAME 44"/>
    <property type="match status" value="1"/>
</dbReference>